<dbReference type="Proteomes" id="UP000772566">
    <property type="component" value="Unassembled WGS sequence"/>
</dbReference>
<dbReference type="Pfam" id="PF01668">
    <property type="entry name" value="SmpB"/>
    <property type="match status" value="1"/>
</dbReference>
<dbReference type="CDD" id="cd09294">
    <property type="entry name" value="SmpB"/>
    <property type="match status" value="1"/>
</dbReference>
<reference evidence="3" key="1">
    <citation type="submission" date="2020-04" db="EMBL/GenBank/DDBJ databases">
        <title>Deep metagenomics examines the oral microbiome during advanced dental caries in children, revealing novel taxa and co-occurrences with host molecules.</title>
        <authorList>
            <person name="Baker J.L."/>
            <person name="Morton J.T."/>
            <person name="Dinis M."/>
            <person name="Alvarez R."/>
            <person name="Tran N.C."/>
            <person name="Knight R."/>
            <person name="Edlund A."/>
        </authorList>
    </citation>
    <scope>NUCLEOTIDE SEQUENCE</scope>
    <source>
        <strain evidence="3">JCVI_22A_bin.2</strain>
    </source>
</reference>
<evidence type="ECO:0000256" key="1">
    <source>
        <dbReference type="ARBA" id="ARBA00022490"/>
    </source>
</evidence>
<accession>A0A930YTH9</accession>
<evidence type="ECO:0000256" key="2">
    <source>
        <dbReference type="ARBA" id="ARBA00022884"/>
    </source>
</evidence>
<sequence length="126" mass="14614">MAETQGKQQGKKSIARNRSARHEYEIGETFECGLVLTGTEVKSLRERGCQLTDTFCLIRDGEAWIHGMHLHPYTNGGVWNVDPDRKRKLLLHRRQIDYLDGKLRQKGLALVPLEIYFDEHNRVKLL</sequence>
<dbReference type="PANTHER" id="PTHR30308:SF2">
    <property type="entry name" value="SSRA-BINDING PROTEIN"/>
    <property type="match status" value="1"/>
</dbReference>
<dbReference type="HAMAP" id="MF_00023">
    <property type="entry name" value="SmpB"/>
    <property type="match status" value="1"/>
</dbReference>
<dbReference type="InterPro" id="IPR000037">
    <property type="entry name" value="SsrA-bd_prot"/>
</dbReference>
<dbReference type="InterPro" id="IPR023620">
    <property type="entry name" value="SmpB"/>
</dbReference>
<dbReference type="NCBIfam" id="TIGR00086">
    <property type="entry name" value="smpB"/>
    <property type="match status" value="1"/>
</dbReference>
<protein>
    <submittedName>
        <fullName evidence="3">SsrA-binding protein SmpB</fullName>
    </submittedName>
</protein>
<comment type="caution">
    <text evidence="3">The sequence shown here is derived from an EMBL/GenBank/DDBJ whole genome shotgun (WGS) entry which is preliminary data.</text>
</comment>
<dbReference type="Gene3D" id="2.40.280.10">
    <property type="match status" value="1"/>
</dbReference>
<keyword evidence="2" id="KW-0694">RNA-binding</keyword>
<proteinExistence type="inferred from homology"/>
<dbReference type="GO" id="GO:0070930">
    <property type="term" value="P:trans-translation-dependent protein tagging"/>
    <property type="evidence" value="ECO:0007669"/>
    <property type="project" value="TreeGrafter"/>
</dbReference>
<evidence type="ECO:0000313" key="3">
    <source>
        <dbReference type="EMBL" id="MBF4809676.1"/>
    </source>
</evidence>
<dbReference type="AlphaFoldDB" id="A0A930YTH9"/>
<dbReference type="NCBIfam" id="NF003843">
    <property type="entry name" value="PRK05422.1"/>
    <property type="match status" value="1"/>
</dbReference>
<gene>
    <name evidence="3" type="primary">smpB</name>
    <name evidence="3" type="ORF">HXK23_05600</name>
</gene>
<dbReference type="GO" id="GO:0005829">
    <property type="term" value="C:cytosol"/>
    <property type="evidence" value="ECO:0007669"/>
    <property type="project" value="TreeGrafter"/>
</dbReference>
<evidence type="ECO:0000313" key="4">
    <source>
        <dbReference type="Proteomes" id="UP000772566"/>
    </source>
</evidence>
<dbReference type="EMBL" id="JABZGT010000379">
    <property type="protein sequence ID" value="MBF4809676.1"/>
    <property type="molecule type" value="Genomic_DNA"/>
</dbReference>
<dbReference type="SUPFAM" id="SSF74982">
    <property type="entry name" value="Small protein B (SmpB)"/>
    <property type="match status" value="1"/>
</dbReference>
<organism evidence="3 4">
    <name type="scientific">Lancefieldella parvula</name>
    <dbReference type="NCBI Taxonomy" id="1382"/>
    <lineage>
        <taxon>Bacteria</taxon>
        <taxon>Bacillati</taxon>
        <taxon>Actinomycetota</taxon>
        <taxon>Coriobacteriia</taxon>
        <taxon>Coriobacteriales</taxon>
        <taxon>Atopobiaceae</taxon>
        <taxon>Lancefieldella</taxon>
    </lineage>
</organism>
<dbReference type="PANTHER" id="PTHR30308">
    <property type="entry name" value="TMRNA-BINDING COMPONENT OF TRANS-TRANSLATION TAGGING COMPLEX"/>
    <property type="match status" value="1"/>
</dbReference>
<dbReference type="PROSITE" id="PS01317">
    <property type="entry name" value="SSRP"/>
    <property type="match status" value="1"/>
</dbReference>
<feature type="non-terminal residue" evidence="3">
    <location>
        <position position="126"/>
    </location>
</feature>
<dbReference type="GO" id="GO:0003723">
    <property type="term" value="F:RNA binding"/>
    <property type="evidence" value="ECO:0007669"/>
    <property type="project" value="UniProtKB-KW"/>
</dbReference>
<dbReference type="InterPro" id="IPR020081">
    <property type="entry name" value="SsrA-bd_prot_CS"/>
</dbReference>
<keyword evidence="1" id="KW-0963">Cytoplasm</keyword>
<name>A0A930YTH9_9ACTN</name>